<name>A0A6M3JPU5_9ZZZZ</name>
<protein>
    <submittedName>
        <fullName evidence="1">Uncharacterized protein</fullName>
    </submittedName>
</protein>
<evidence type="ECO:0000313" key="1">
    <source>
        <dbReference type="EMBL" id="QJA72124.1"/>
    </source>
</evidence>
<reference evidence="1" key="1">
    <citation type="submission" date="2020-03" db="EMBL/GenBank/DDBJ databases">
        <title>The deep terrestrial virosphere.</title>
        <authorList>
            <person name="Holmfeldt K."/>
            <person name="Nilsson E."/>
            <person name="Simone D."/>
            <person name="Lopez-Fernandez M."/>
            <person name="Wu X."/>
            <person name="de Brujin I."/>
            <person name="Lundin D."/>
            <person name="Andersson A."/>
            <person name="Bertilsson S."/>
            <person name="Dopson M."/>
        </authorList>
    </citation>
    <scope>NUCLEOTIDE SEQUENCE</scope>
    <source>
        <strain evidence="1">MM415A02915</strain>
        <strain evidence="2">TM448B06917</strain>
    </source>
</reference>
<accession>A0A6M3JPU5</accession>
<dbReference type="EMBL" id="MT141926">
    <property type="protein sequence ID" value="QJA72124.1"/>
    <property type="molecule type" value="Genomic_DNA"/>
</dbReference>
<gene>
    <name evidence="1" type="ORF">MM415A02915_0008</name>
    <name evidence="2" type="ORF">TM448B06917_0005</name>
</gene>
<proteinExistence type="predicted"/>
<evidence type="ECO:0000313" key="2">
    <source>
        <dbReference type="EMBL" id="QJI04226.1"/>
    </source>
</evidence>
<dbReference type="AlphaFoldDB" id="A0A6M3JPU5"/>
<organism evidence="1">
    <name type="scientific">viral metagenome</name>
    <dbReference type="NCBI Taxonomy" id="1070528"/>
    <lineage>
        <taxon>unclassified sequences</taxon>
        <taxon>metagenomes</taxon>
        <taxon>organismal metagenomes</taxon>
    </lineage>
</organism>
<dbReference type="EMBL" id="MT145160">
    <property type="protein sequence ID" value="QJI04226.1"/>
    <property type="molecule type" value="Genomic_DNA"/>
</dbReference>
<sequence>MTRSKRKIHYSPDALHRTDYVHTRCGKNVLATHATYVPAEVTCKTCKLILDIPEGELDGQD</sequence>